<feature type="compositionally biased region" description="Basic residues" evidence="1">
    <location>
        <begin position="31"/>
        <end position="40"/>
    </location>
</feature>
<dbReference type="EMBL" id="JBHSCW010000003">
    <property type="protein sequence ID" value="MFC4351036.1"/>
    <property type="molecule type" value="Genomic_DNA"/>
</dbReference>
<proteinExistence type="predicted"/>
<organism evidence="2 3">
    <name type="scientific">Fodinicurvata halophila</name>
    <dbReference type="NCBI Taxonomy" id="1419723"/>
    <lineage>
        <taxon>Bacteria</taxon>
        <taxon>Pseudomonadati</taxon>
        <taxon>Pseudomonadota</taxon>
        <taxon>Alphaproteobacteria</taxon>
        <taxon>Rhodospirillales</taxon>
        <taxon>Rhodovibrionaceae</taxon>
        <taxon>Fodinicurvata</taxon>
    </lineage>
</organism>
<accession>A0ABV8UID7</accession>
<dbReference type="Proteomes" id="UP001595799">
    <property type="component" value="Unassembled WGS sequence"/>
</dbReference>
<comment type="caution">
    <text evidence="2">The sequence shown here is derived from an EMBL/GenBank/DDBJ whole genome shotgun (WGS) entry which is preliminary data.</text>
</comment>
<evidence type="ECO:0008006" key="4">
    <source>
        <dbReference type="Google" id="ProtNLM"/>
    </source>
</evidence>
<reference evidence="3" key="1">
    <citation type="journal article" date="2019" name="Int. J. Syst. Evol. Microbiol.">
        <title>The Global Catalogue of Microorganisms (GCM) 10K type strain sequencing project: providing services to taxonomists for standard genome sequencing and annotation.</title>
        <authorList>
            <consortium name="The Broad Institute Genomics Platform"/>
            <consortium name="The Broad Institute Genome Sequencing Center for Infectious Disease"/>
            <person name="Wu L."/>
            <person name="Ma J."/>
        </authorList>
    </citation>
    <scope>NUCLEOTIDE SEQUENCE [LARGE SCALE GENOMIC DNA]</scope>
    <source>
        <strain evidence="3">CECT 8472</strain>
    </source>
</reference>
<feature type="region of interest" description="Disordered" evidence="1">
    <location>
        <begin position="1"/>
        <end position="54"/>
    </location>
</feature>
<evidence type="ECO:0000256" key="1">
    <source>
        <dbReference type="SAM" id="MobiDB-lite"/>
    </source>
</evidence>
<protein>
    <recommendedName>
        <fullName evidence="4">Small EDRK-rich factor-like N-terminal domain-containing protein</fullName>
    </recommendedName>
</protein>
<gene>
    <name evidence="2" type="ORF">ACFOW6_05715</name>
</gene>
<dbReference type="RefSeq" id="WP_382421378.1">
    <property type="nucleotide sequence ID" value="NZ_JBHSCW010000003.1"/>
</dbReference>
<keyword evidence="3" id="KW-1185">Reference proteome</keyword>
<evidence type="ECO:0000313" key="2">
    <source>
        <dbReference type="EMBL" id="MFC4351036.1"/>
    </source>
</evidence>
<evidence type="ECO:0000313" key="3">
    <source>
        <dbReference type="Proteomes" id="UP001595799"/>
    </source>
</evidence>
<name>A0ABV8UID7_9PROT</name>
<sequence length="54" mass="5963">MSQTKRKSDSSGADAKGNERQSRLAAALRANLKKRKAQTRSRKESGTQEQGNED</sequence>